<dbReference type="SMART" id="SM00248">
    <property type="entry name" value="ANK"/>
    <property type="match status" value="3"/>
</dbReference>
<reference evidence="3" key="1">
    <citation type="submission" date="2018-10" db="EMBL/GenBank/DDBJ databases">
        <title>Hidden diversity of soil giant viruses.</title>
        <authorList>
            <person name="Schulz F."/>
            <person name="Alteio L."/>
            <person name="Goudeau D."/>
            <person name="Ryan E.M."/>
            <person name="Malmstrom R.R."/>
            <person name="Blanchard J."/>
            <person name="Woyke T."/>
        </authorList>
    </citation>
    <scope>NUCLEOTIDE SEQUENCE</scope>
    <source>
        <strain evidence="3">FNV1</strain>
    </source>
</reference>
<keyword evidence="2" id="KW-0040">ANK repeat</keyword>
<dbReference type="Pfam" id="PF12796">
    <property type="entry name" value="Ank_2"/>
    <property type="match status" value="1"/>
</dbReference>
<keyword evidence="1" id="KW-0677">Repeat</keyword>
<dbReference type="SUPFAM" id="SSF48403">
    <property type="entry name" value="Ankyrin repeat"/>
    <property type="match status" value="1"/>
</dbReference>
<sequence length="223" mass="25044">MTADIDTDNAYYLYKKMSQSLEVDFGDGYTDTERTCLDYIDICGSSNFYNIMTNKWSLLSFACYIGYIKLALKLMHHGADINQTCEDGWSPLMCSVSNSTSNLQIRHNIVKELIRRGVDVNYKSITPSSTGFSALSVACSHRNKSMAITLIRAGAKFDDIMYSHIHGNNLPEIEQCIKDIYHEQIIAVINAERTDETGDNAMAISFRTTYAVELVGIIAEFII</sequence>
<evidence type="ECO:0000256" key="2">
    <source>
        <dbReference type="ARBA" id="ARBA00023043"/>
    </source>
</evidence>
<dbReference type="InterPro" id="IPR036770">
    <property type="entry name" value="Ankyrin_rpt-contain_sf"/>
</dbReference>
<dbReference type="PANTHER" id="PTHR24126:SF14">
    <property type="entry name" value="ANK_REP_REGION DOMAIN-CONTAINING PROTEIN"/>
    <property type="match status" value="1"/>
</dbReference>
<name>A0A3G4ZW13_9VIRU</name>
<dbReference type="InterPro" id="IPR002110">
    <property type="entry name" value="Ankyrin_rpt"/>
</dbReference>
<dbReference type="PROSITE" id="PS50088">
    <property type="entry name" value="ANK_REPEAT"/>
    <property type="match status" value="1"/>
</dbReference>
<protein>
    <submittedName>
        <fullName evidence="3">Uncharacterized protein</fullName>
    </submittedName>
</protein>
<gene>
    <name evidence="3" type="ORF">Faunusvirus2_23</name>
</gene>
<proteinExistence type="predicted"/>
<evidence type="ECO:0000256" key="1">
    <source>
        <dbReference type="ARBA" id="ARBA00022737"/>
    </source>
</evidence>
<dbReference type="PANTHER" id="PTHR24126">
    <property type="entry name" value="ANKYRIN REPEAT, PH AND SEC7 DOMAIN CONTAINING PROTEIN SECG-RELATED"/>
    <property type="match status" value="1"/>
</dbReference>
<dbReference type="Gene3D" id="1.25.40.20">
    <property type="entry name" value="Ankyrin repeat-containing domain"/>
    <property type="match status" value="1"/>
</dbReference>
<dbReference type="EMBL" id="MK072133">
    <property type="protein sequence ID" value="AYV79076.1"/>
    <property type="molecule type" value="Genomic_DNA"/>
</dbReference>
<evidence type="ECO:0000313" key="3">
    <source>
        <dbReference type="EMBL" id="AYV79076.1"/>
    </source>
</evidence>
<organism evidence="3">
    <name type="scientific">Faunusvirus sp</name>
    <dbReference type="NCBI Taxonomy" id="2487766"/>
    <lineage>
        <taxon>Viruses</taxon>
        <taxon>Varidnaviria</taxon>
        <taxon>Bamfordvirae</taxon>
        <taxon>Nucleocytoviricota</taxon>
        <taxon>Megaviricetes</taxon>
        <taxon>Imitervirales</taxon>
        <taxon>Mimiviridae</taxon>
    </lineage>
</organism>
<accession>A0A3G4ZW13</accession>